<feature type="compositionally biased region" description="Basic residues" evidence="1">
    <location>
        <begin position="88"/>
        <end position="99"/>
    </location>
</feature>
<comment type="caution">
    <text evidence="2">The sequence shown here is derived from an EMBL/GenBank/DDBJ whole genome shotgun (WGS) entry which is preliminary data.</text>
</comment>
<dbReference type="Proteomes" id="UP000269289">
    <property type="component" value="Unassembled WGS sequence"/>
</dbReference>
<protein>
    <submittedName>
        <fullName evidence="2">Uncharacterized protein</fullName>
    </submittedName>
</protein>
<dbReference type="AlphaFoldDB" id="A0A3M2JU62"/>
<gene>
    <name evidence="2" type="ORF">EBM89_00600</name>
</gene>
<feature type="region of interest" description="Disordered" evidence="1">
    <location>
        <begin position="66"/>
        <end position="128"/>
    </location>
</feature>
<evidence type="ECO:0000256" key="1">
    <source>
        <dbReference type="SAM" id="MobiDB-lite"/>
    </source>
</evidence>
<name>A0A3M2JU62_9CELL</name>
<dbReference type="EMBL" id="RFFI01000002">
    <property type="protein sequence ID" value="RMI14295.1"/>
    <property type="molecule type" value="Genomic_DNA"/>
</dbReference>
<proteinExistence type="predicted"/>
<organism evidence="2 3">
    <name type="scientific">Cellulomonas triticagri</name>
    <dbReference type="NCBI Taxonomy" id="2483352"/>
    <lineage>
        <taxon>Bacteria</taxon>
        <taxon>Bacillati</taxon>
        <taxon>Actinomycetota</taxon>
        <taxon>Actinomycetes</taxon>
        <taxon>Micrococcales</taxon>
        <taxon>Cellulomonadaceae</taxon>
        <taxon>Cellulomonas</taxon>
    </lineage>
</organism>
<sequence length="159" mass="16665">MTLPHSLEVDALGDQATEGVRTEVGEALWPGAAALDLQLSQASMSAAARTASLALGARLRGGVRASGGQYLGGHDDDSGSGGLDQSRGHFHQRRGRRSSLSRQRAGQTLRTAWQRGGRPSRALAPDKRSCDDQHLGCIALVIAVSTLDVKAHTMTVGTL</sequence>
<evidence type="ECO:0000313" key="3">
    <source>
        <dbReference type="Proteomes" id="UP000269289"/>
    </source>
</evidence>
<evidence type="ECO:0000313" key="2">
    <source>
        <dbReference type="EMBL" id="RMI14295.1"/>
    </source>
</evidence>
<keyword evidence="3" id="KW-1185">Reference proteome</keyword>
<reference evidence="2 3" key="1">
    <citation type="submission" date="2018-10" db="EMBL/GenBank/DDBJ databases">
        <title>Isolation, diversity and antifungal activity of actinobacteria from wheat.</title>
        <authorList>
            <person name="Han C."/>
        </authorList>
    </citation>
    <scope>NUCLEOTIDE SEQUENCE [LARGE SCALE GENOMIC DNA]</scope>
    <source>
        <strain evidence="2 3">NEAU-YY56</strain>
    </source>
</reference>
<accession>A0A3M2JU62</accession>